<dbReference type="GeneID" id="26647054"/>
<gene>
    <name evidence="2" type="ORF">PHICD146_20024</name>
</gene>
<evidence type="ECO:0000313" key="3">
    <source>
        <dbReference type="Proteomes" id="UP000030730"/>
    </source>
</evidence>
<reference evidence="2 3" key="1">
    <citation type="submission" date="2014-12" db="EMBL/GenBank/DDBJ databases">
        <title>Whole Genome Sequence and Molecular Characterization of Siphoviridae / Myoviridae Phage Infecting Clostridium difficile.</title>
        <authorList>
            <person name="Monot M."/>
        </authorList>
    </citation>
    <scope>NUCLEOTIDE SEQUENCE [LARGE SCALE GENOMIC DNA]</scope>
</reference>
<dbReference type="EMBL" id="LN681536">
    <property type="protein sequence ID" value="CEK40353.1"/>
    <property type="molecule type" value="Genomic_DNA"/>
</dbReference>
<name>A0A0A8WHW1_9CAUD</name>
<evidence type="ECO:0008006" key="4">
    <source>
        <dbReference type="Google" id="ProtNLM"/>
    </source>
</evidence>
<dbReference type="KEGG" id="vg:26647054"/>
<keyword evidence="1" id="KW-0175">Coiled coil</keyword>
<feature type="coiled-coil region" evidence="1">
    <location>
        <begin position="11"/>
        <end position="48"/>
    </location>
</feature>
<dbReference type="RefSeq" id="YP_009214152.1">
    <property type="nucleotide sequence ID" value="NC_028958.1"/>
</dbReference>
<dbReference type="OrthoDB" id="26575at10239"/>
<dbReference type="Proteomes" id="UP000030730">
    <property type="component" value="Genome"/>
</dbReference>
<proteinExistence type="predicted"/>
<sequence>MTWKNEIKSILVKENISMNELNNLMNEYNNKNNTVENLRQKINNETMKYSEILTIANLIGYEVVWKKKEK</sequence>
<keyword evidence="3" id="KW-1185">Reference proteome</keyword>
<accession>A0A0A8WHW1</accession>
<evidence type="ECO:0000313" key="2">
    <source>
        <dbReference type="EMBL" id="CEK40353.1"/>
    </source>
</evidence>
<protein>
    <recommendedName>
        <fullName evidence="4">LLM class flavin-dependent oxidoreductase</fullName>
    </recommendedName>
</protein>
<evidence type="ECO:0000256" key="1">
    <source>
        <dbReference type="SAM" id="Coils"/>
    </source>
</evidence>
<organism evidence="2 3">
    <name type="scientific">Clostridium phage phiCD146</name>
    <dbReference type="NCBI Taxonomy" id="1582151"/>
    <lineage>
        <taxon>Viruses</taxon>
        <taxon>Duplodnaviria</taxon>
        <taxon>Heunggongvirae</taxon>
        <taxon>Uroviricota</taxon>
        <taxon>Caudoviricetes</taxon>
        <taxon>Leicestervirus</taxon>
        <taxon>Leicestervirus CD146</taxon>
    </lineage>
</organism>